<evidence type="ECO:0000256" key="6">
    <source>
        <dbReference type="ARBA" id="ARBA00022859"/>
    </source>
</evidence>
<dbReference type="InterPro" id="IPR031248">
    <property type="entry name" value="RNF213"/>
</dbReference>
<keyword evidence="2" id="KW-0963">Cytoplasm</keyword>
<evidence type="ECO:0000256" key="7">
    <source>
        <dbReference type="SAM" id="MobiDB-lite"/>
    </source>
</evidence>
<dbReference type="EMBL" id="JAIWYP010000011">
    <property type="protein sequence ID" value="KAH3735719.1"/>
    <property type="molecule type" value="Genomic_DNA"/>
</dbReference>
<evidence type="ECO:0000256" key="3">
    <source>
        <dbReference type="ARBA" id="ARBA00022723"/>
    </source>
</evidence>
<dbReference type="GO" id="GO:0008270">
    <property type="term" value="F:zinc ion binding"/>
    <property type="evidence" value="ECO:0007669"/>
    <property type="project" value="UniProtKB-KW"/>
</dbReference>
<proteinExistence type="predicted"/>
<comment type="subcellular location">
    <subcellularLocation>
        <location evidence="1">Cytoplasm</location>
    </subcellularLocation>
</comment>
<dbReference type="GO" id="GO:0005524">
    <property type="term" value="F:ATP binding"/>
    <property type="evidence" value="ECO:0007669"/>
    <property type="project" value="InterPro"/>
</dbReference>
<dbReference type="InterPro" id="IPR027417">
    <property type="entry name" value="P-loop_NTPase"/>
</dbReference>
<feature type="compositionally biased region" description="Basic and acidic residues" evidence="7">
    <location>
        <begin position="149"/>
        <end position="159"/>
    </location>
</feature>
<dbReference type="GO" id="GO:0002376">
    <property type="term" value="P:immune system process"/>
    <property type="evidence" value="ECO:0007669"/>
    <property type="project" value="UniProtKB-KW"/>
</dbReference>
<keyword evidence="6" id="KW-0391">Immunity</keyword>
<evidence type="ECO:0000313" key="10">
    <source>
        <dbReference type="Proteomes" id="UP000828390"/>
    </source>
</evidence>
<feature type="region of interest" description="Disordered" evidence="7">
    <location>
        <begin position="485"/>
        <end position="543"/>
    </location>
</feature>
<dbReference type="InterPro" id="IPR046439">
    <property type="entry name" value="ZF_RZ_dom"/>
</dbReference>
<dbReference type="FunFam" id="3.40.50.300:FF:000491">
    <property type="entry name" value="E3 ubiquitin-protein ligase RNF213"/>
    <property type="match status" value="1"/>
</dbReference>
<feature type="compositionally biased region" description="Basic and acidic residues" evidence="7">
    <location>
        <begin position="303"/>
        <end position="319"/>
    </location>
</feature>
<feature type="compositionally biased region" description="Polar residues" evidence="7">
    <location>
        <begin position="422"/>
        <end position="434"/>
    </location>
</feature>
<feature type="compositionally biased region" description="Polar residues" evidence="7">
    <location>
        <begin position="262"/>
        <end position="302"/>
    </location>
</feature>
<keyword evidence="5" id="KW-0862">Zinc</keyword>
<feature type="compositionally biased region" description="Polar residues" evidence="7">
    <location>
        <begin position="1958"/>
        <end position="1967"/>
    </location>
</feature>
<dbReference type="Proteomes" id="UP000828390">
    <property type="component" value="Unassembled WGS sequence"/>
</dbReference>
<evidence type="ECO:0000256" key="4">
    <source>
        <dbReference type="ARBA" id="ARBA00022771"/>
    </source>
</evidence>
<keyword evidence="3" id="KW-0479">Metal-binding</keyword>
<feature type="compositionally biased region" description="Basic residues" evidence="7">
    <location>
        <begin position="370"/>
        <end position="381"/>
    </location>
</feature>
<sequence>MKCPNADCGTVQSEGKFCIECGTQFEPRKTELINCTGKDGDGKPCDAAIKSIQKFCFNCGRKVDPNEFIIGSCQQCGAECPVTERMCKVCLETESTGEGDSVSITITHTEPNSGDDDISVNKNSAMAQSKETSDAQEDQPQTSFLESNPEEHLENKSEEPLQSTTSTRHDGPEPEVIQVEKSDTIIENQIQNDISKLVAISDNPVKIIDDKADVQEQKTNLRGYGKYPILRSISLASGNAAPSLQPPTSEIKDENSYKIETEVNTDSVTDFASGNDENTSKTSQMGTFDNTMDPSYQSYVSKSRSDNDNIVLDRADDKQQLNLDDETAASVMSERSESINSDDDESGSDFDENEEQVIDKNSQHDTKSIVKGKRTRIRKHTNNPAGSKAKRRLKHEKKSEQLRAKQEQTHHVKEGKDDYQPKDSTSNDSSQNKTVPKKVFGMEKDATLAGKTSTDDDTGEVQTELKSVALLFIENEKKLTQTSTHAHSATQNTNIANVNYSVQTKKTTSGSSEQKSMTDNNKTRKNQSQECVDMKTQQPTLPADNSRDMVTVIFHALVAKKMLANGGKVVLVFDLDEWKTNTQEANKGREFGKFVEYTYVRQIHKSNLTKGVQYKYCIVLSETNVVFEDYFIHRTMNKADNRKVVLPNGQQVQTWHQYDGMVIKANDKGLLKKFWDFLRDKVKKTCEKHLKLFVSAFAPLWFRPEADMNSLSETFRESLESLDAIIGGLRKVYRYDANLFDNDQRFLKQIADVLFDPILKSLQKNPTHGQRVTHAMVIAIVCHRLQVVLSHEHWQLICRCMHVNPDPHKKTCHELLELKTSFQNEKMINGLVYVVKCSTMYYKDPSWMFCLPLLHFTMGLCQPYDQPEENLEHAAGVPHWWGIVPIKDTVQAFWKNANKWIVPLDTLLQQMHPLFDMDFYLSRSIIAALHPTELFEIIHDPYPQFPVEVLAASLLYWSRHTINQFYSGSNYCLVDVADDTEQAVLKCLEGLVQRIIKDDVGSDMSLATLSMAYKICNEAVDRMYSSNRVLKFLPWAQMFIHCISWHARKMELPDQRELKVNQPNYEVHVNVVVGNVIQWLQYYNSTSWSTSMRTYLNIWNYAYFEQSTGFGFFKQWHTQLDSALHRQLMYELSNHSHMKSEFVKMYCEEVDKFKKPMQECLTSVAFSAIDEGYNVNYQKWNRLEKERLRDLMTTLFKKHWASYMEGCHGDQQSFQVLNMALNWPPVQLFLRNKGEGSENQLLHADCRTDLDVIIQICESHWESLFEGHVEIGMLKKIETQSGVFADTMKLLRPNDKKIKDLVLKTVITRMKELEAFQRQAKLMSVLVNHCNGISVDTHAIDKVLREVTHLDGQPLNKYCKPEVVTSQRHAVEHHINALNVPNVVLDILPRLEVLEQSFVFEKMWQLACNKDGHSCSTLEEVVAIIWTPVEKRWKEFGVKLETGNIMFNEFNSMFNHFRDDEKRLVSEITTFGISENIACNRIRQAHEHMQLQSCVSGAKALLKVQRKYNLRGDFEAIKNISEHIDHHFKMKDFDTRLMATFQVLKGISEQQVQCLEVFLKCENLILWLKESMKAAGQKELKVFVDLAMMSAGDDPMNERKVRCLHSAVLGYSPLIFELNANSDCDYSALIDKCKVVWKELDANPNLPKQLVDTDRELPWLKEIKKAHGSVEVTSLMQADAINNDGVYTVGLISGIESSNADIMKKDVIKLTVPEKEHKRQIRSYTFAQLQDLQSRLMLVAGKRTLDKKNVEVDVEMFTSVFDSVTRLGNVFRKLCLTGCVLFNSWRATFMCNTSRRVCVILAFGEGNDVPKLKLVILQRELVKVGPDKAPSNHIYPLLSAVKQDCTPADLVAALKLAKEEVDNRTIKEDADSSIRTSNKESNEDSNAVVLNEKKIAFVHELVAAGIEESLALRSIDHIDVKDIESKDVTQALLWCMDEGEMHQSTSPLKDDIDIGEPPNTSQSFSGWNDSTSTMASIIKANLAKLHEHSAGVAELIQGLSEFWKSFLGSISSNISDYLNLEYLGIVLKYLAEQEKIHRKLATSFIEGEPNLIICPTEDIPKVTLSVYMHDKEQPLPLSDEVLVCSSLTSKDEVDIFWRRAIFGAGGKIHCLVNADLLDYDVSAAAEQNLEEYILETKHKSELKYRLFVICGSDNEYRSPFVSFLDKYVRQVQTVNPTLLREYVAEKLVVPRTRTQSASSIDFNRSSARIVKSSRAGVGKSLYVKRRAEALSIQFGQKLKNLDTKLVSIPLQEKNIDIDDVIQILLLHTPTPGMKTARIFHIDISHEVQEGIDFLLFNLLILNCLMDKNGYVWRRSIDDMCLIETMPIMKVTHEKHEIQYAHPMFDILPDVTCRSPEESFGVYSGDARIKPTDFKMTDQLFDEKKFRSPVFQRTFQYLQRLDSGKVMNDVNPGSPEGDPKSCLQVLLRRCGVKNPSWSELHHFVWFLNTQLVDFEQNAFVGMAAAEDLPGFATFVLRFLMQMSKDFSTRSLKISEESPGCAPLDDMNEEEEEDDETVLNRLSLRRTWESSPHPYLFFNSDHFTFTFLGFFIQRATGNLIDQQTGLLLEQGIMAQNLYDGLVRNRAPLQENFDCLPRDQKILKLCNIMGIEFPHDPDSTYELTTDNVKKIMAIYMRFRCDIPVIVMGETGCGKTRLVKFMCALQCPPGVNVNNMILMKIHGGTTKDDIKRKVHTAEVIAKKNVEDYGRHMYTVLFFDEANTTEAIRIIKEIMCDRSICGEALKLCENLKMIAACNPYRKHPEELIKKLEQAGLGYHVDADETTDRLGRVPMRRLVYRVQPLPQSLLPLVWDFGQLDTEVEKLYICQMVKRAVVEQRLPNKSGLVEIVSSVLATSQKYMRDQKDECSFVSLRDAERVLLVMAWFYDQANDNRFLFDAMDAKLEENEENDDDDAIELNRLDDLTRCLVLAIGVCYHACLKTRRAYRETVAAEFIQPCLLPNGADQILQEIECCQEVFLDNVKLDNNIARNTALKENVFMMVVCIELRIPLFLVGKPGSSKSLAKIIVADEMQGNSARHQLFKHLKQVQMVSFQCSPLSTPDGIVGTFRQCAEFQKDKDLDTFVSAVVLDEVGLAEDSPRMPLKTLHPLLEDGCQGDETPERFKKVAFIGISNWALDPAKMNRGILVQREVPDLEELITSAKGICQTTEDVESFLDPFIEPLSRAYLEVFQRASDRMREFYGLRDFYSLVKMVYGFVANNKRKPTWLEMLHAIKRNFGGLDLVDPEACFKQHLQTVISCERITDPKQDGPDCSAKGLIEACLFDSLKSQGESRYLLLLTDNYGALSMIQQQILSKRSEIRPITIFGSSFPSDQEYTQVCRNINKIKVCMETGNTVVLLNLENLYESLYDAMNQYYVEFGGDRFVDLGLGTHRVKCPVHKKFRLIVVAEKHTVYKKFPIPLINRLEKHFLTVNTILDDRQLILAKKLQGWAEAFVAEPDSFIYSHANRRQMQVGEIFIGFHEDTCSAIVMDVCEKHADNMDSLSDEQVLEEAKKILLWCATPESIYRENKLYSTERENMKRHYNVDQVHVSAIGYLHHMIEAKKSPQLFTQITCHSKLLAANHEKDIINAISSLQRVEILSLSSFDTEQQFSNRVQQHFVFNQNQPSLLIIQCDSGDTKSDLIACGRHCVMDEFEKVRDVLESPSHIAIIVQLPRKAGGCFTGFQCGEWHSVHIDDLYPEDTTLPRINEIQDKAVSELFYRQSRAEKYGEVMQTERGDENLDGESTRQAMGVDQEPNAEFEMHEGQIKNILGLITKCVQPALAMVKNPEHFYERETKRVDIVLTFLRTTAETRADNEGFITGIIQWLGTLLKEKEKDVTWYLAKQWITRDAAAIDNINKNGTFRRSCYQTIVSKVKPVLAGIFALLDTNRNLDMVVCDLTWKRDFWLKCLNHIDFLQMKYSDLQSPKRKSELGEMIVPCTGFEGHQFKLRFPFSWLILETVETLFSDLVFKGDGTDRLERCTLGLRSCSAGHMISELQVVLCANQDLELRNSSNPTLHEVMEDYIHDVVQTVYNAERETELNIVCKMLMFKTLSICESNGATTDLISYIVSARFAFEELSCILSYFRSVNHIWPDCSAKIEEIQQSNPDHIMFKEHKFTFAMLCLLIEDLNPSPKDLDDKSEQRKCLERVYLYRPVVETILQLRGEGAFFDNHSFASVKRAKCMWSRVLVMKLFLENVCKKETKDNITIKHCRPLWVLLGDETDFKESRSFMAMEKFLKMCNKTAVKDSIGSEVRCSRCEELLQSAPISVPCTARHIICHTCCGEMKALLERKCPDCNEEFEDHWNPVVDENRKIGNEKLEKYQQRCNTFFLEVVSQLCFADEEPPSEEVLSKLLSYVTCTSKVGKRYTKNMNIFDTGVDPNPVFRSFLLQLMMKSRNEKYVSKYLSQYIEETNLGVDVSTREMIDMYLLIIHCWEDTQFHSLEQSGESKSLIVCHSLESAVRVMNNPAELTDLLSAIASTRACLEVAAQCLVRCLSHGASIQTLSPYDRKIIQAAKLLCENALTNWPKVYLVKLLCRRYGIDVYQRLSRSAVSIFKWLAIEGTEQQTEVCDRYIICGDAYTSIREAIARAVIGEDIKTLEELLHDIHTRGELVETYLQLAIHREITCSNVRQSVRGPTHGLPKLNEYLAASNMIQDKDLTGNLINNELKPDFLWMRPGNDLMHQGLQCLLAHFCIVISKLQTGSTLLDPLIMLTNGNPIIQSMLLPTMPQDDLEDIQAAVLANRGSDNPVFYRCPNGHPYLIGDCGRPNSVGNCPECRQQIGGTSHQALPGNVVNARGDSTQIGHILGRAIHGGVMRPERDLNPTYCTATRLFLHMAMYLGPVQQVNAVIKPDLEDNQVPGFLLDHIRSNINDLQRALGRSGDDVLLLMHIAINIMMRMRETRVSQSVARLSSKANRKAWEADFSARILHDVLGNVDALLRNWNNRLATDQRLGADPLMCLIYETDSSQELEDAKQLVNIPRMWRFRTPITIEHMRQTLASKGHDGTRTKPPLVLQRFMNEDCLLQALRYIPNILRLQQALLQKYQKKLDKLKQTRSK</sequence>
<evidence type="ECO:0000256" key="1">
    <source>
        <dbReference type="ARBA" id="ARBA00004496"/>
    </source>
</evidence>
<feature type="compositionally biased region" description="Polar residues" evidence="7">
    <location>
        <begin position="101"/>
        <end position="112"/>
    </location>
</feature>
<dbReference type="PANTHER" id="PTHR22605">
    <property type="entry name" value="RZ-TYPE DOMAIN-CONTAINING PROTEIN"/>
    <property type="match status" value="1"/>
</dbReference>
<feature type="domain" description="RZ-type" evidence="8">
    <location>
        <begin position="4723"/>
        <end position="4798"/>
    </location>
</feature>
<feature type="region of interest" description="Disordered" evidence="7">
    <location>
        <begin position="2494"/>
        <end position="2514"/>
    </location>
</feature>
<reference evidence="9" key="1">
    <citation type="journal article" date="2019" name="bioRxiv">
        <title>The Genome of the Zebra Mussel, Dreissena polymorpha: A Resource for Invasive Species Research.</title>
        <authorList>
            <person name="McCartney M.A."/>
            <person name="Auch B."/>
            <person name="Kono T."/>
            <person name="Mallez S."/>
            <person name="Zhang Y."/>
            <person name="Obille A."/>
            <person name="Becker A."/>
            <person name="Abrahante J.E."/>
            <person name="Garbe J."/>
            <person name="Badalamenti J.P."/>
            <person name="Herman A."/>
            <person name="Mangelson H."/>
            <person name="Liachko I."/>
            <person name="Sullivan S."/>
            <person name="Sone E.D."/>
            <person name="Koren S."/>
            <person name="Silverstein K.A.T."/>
            <person name="Beckman K.B."/>
            <person name="Gohl D.M."/>
        </authorList>
    </citation>
    <scope>NUCLEOTIDE SEQUENCE</scope>
    <source>
        <strain evidence="9">Duluth1</strain>
        <tissue evidence="9">Whole animal</tissue>
    </source>
</reference>
<dbReference type="GO" id="GO:0005737">
    <property type="term" value="C:cytoplasm"/>
    <property type="evidence" value="ECO:0007669"/>
    <property type="project" value="UniProtKB-SubCell"/>
</dbReference>
<reference evidence="9" key="2">
    <citation type="submission" date="2020-11" db="EMBL/GenBank/DDBJ databases">
        <authorList>
            <person name="McCartney M.A."/>
            <person name="Auch B."/>
            <person name="Kono T."/>
            <person name="Mallez S."/>
            <person name="Becker A."/>
            <person name="Gohl D.M."/>
            <person name="Silverstein K.A.T."/>
            <person name="Koren S."/>
            <person name="Bechman K.B."/>
            <person name="Herman A."/>
            <person name="Abrahante J.E."/>
            <person name="Garbe J."/>
        </authorList>
    </citation>
    <scope>NUCLEOTIDE SEQUENCE</scope>
    <source>
        <strain evidence="9">Duluth1</strain>
        <tissue evidence="9">Whole animal</tissue>
    </source>
</reference>
<feature type="compositionally biased region" description="Acidic residues" evidence="7">
    <location>
        <begin position="340"/>
        <end position="356"/>
    </location>
</feature>
<dbReference type="Pfam" id="PF20173">
    <property type="entry name" value="ZnF_RZ-type"/>
    <property type="match status" value="1"/>
</dbReference>
<evidence type="ECO:0000256" key="2">
    <source>
        <dbReference type="ARBA" id="ARBA00022490"/>
    </source>
</evidence>
<dbReference type="Pfam" id="PF07728">
    <property type="entry name" value="AAA_5"/>
    <property type="match status" value="1"/>
</dbReference>
<gene>
    <name evidence="9" type="ORF">DPMN_042254</name>
</gene>
<dbReference type="Gene3D" id="3.40.50.300">
    <property type="entry name" value="P-loop containing nucleotide triphosphate hydrolases"/>
    <property type="match status" value="2"/>
</dbReference>
<dbReference type="PANTHER" id="PTHR22605:SF16">
    <property type="entry name" value="E3 UBIQUITIN-PROTEIN LIGASE RNF213"/>
    <property type="match status" value="1"/>
</dbReference>
<dbReference type="PROSITE" id="PS51981">
    <property type="entry name" value="ZF_RZ"/>
    <property type="match status" value="1"/>
</dbReference>
<feature type="compositionally biased region" description="Acidic residues" evidence="7">
    <location>
        <begin position="2504"/>
        <end position="2514"/>
    </location>
</feature>
<feature type="compositionally biased region" description="Polar residues" evidence="7">
    <location>
        <begin position="485"/>
        <end position="540"/>
    </location>
</feature>
<accession>A0A9D4D045</accession>
<feature type="compositionally biased region" description="Polar residues" evidence="7">
    <location>
        <begin position="120"/>
        <end position="130"/>
    </location>
</feature>
<dbReference type="InterPro" id="IPR011704">
    <property type="entry name" value="ATPase_dyneun-rel_AAA"/>
</dbReference>
<dbReference type="GO" id="GO:0004842">
    <property type="term" value="F:ubiquitin-protein transferase activity"/>
    <property type="evidence" value="ECO:0007669"/>
    <property type="project" value="InterPro"/>
</dbReference>
<protein>
    <recommendedName>
        <fullName evidence="8">RZ-type domain-containing protein</fullName>
    </recommendedName>
</protein>
<dbReference type="GO" id="GO:0016887">
    <property type="term" value="F:ATP hydrolysis activity"/>
    <property type="evidence" value="ECO:0007669"/>
    <property type="project" value="InterPro"/>
</dbReference>
<evidence type="ECO:0000313" key="9">
    <source>
        <dbReference type="EMBL" id="KAH3735719.1"/>
    </source>
</evidence>
<evidence type="ECO:0000256" key="5">
    <source>
        <dbReference type="ARBA" id="ARBA00022833"/>
    </source>
</evidence>
<dbReference type="SUPFAM" id="SSF52540">
    <property type="entry name" value="P-loop containing nucleoside triphosphate hydrolases"/>
    <property type="match status" value="2"/>
</dbReference>
<feature type="region of interest" description="Disordered" evidence="7">
    <location>
        <begin position="101"/>
        <end position="175"/>
    </location>
</feature>
<feature type="region of interest" description="Disordered" evidence="7">
    <location>
        <begin position="261"/>
        <end position="460"/>
    </location>
</feature>
<feature type="region of interest" description="Disordered" evidence="7">
    <location>
        <begin position="1945"/>
        <end position="1967"/>
    </location>
</feature>
<feature type="compositionally biased region" description="Basic and acidic residues" evidence="7">
    <location>
        <begin position="397"/>
        <end position="421"/>
    </location>
</feature>
<keyword evidence="4" id="KW-0863">Zinc-finger</keyword>
<name>A0A9D4D045_DREPO</name>
<feature type="compositionally biased region" description="Basic and acidic residues" evidence="7">
    <location>
        <begin position="357"/>
        <end position="368"/>
    </location>
</feature>
<keyword evidence="10" id="KW-1185">Reference proteome</keyword>
<evidence type="ECO:0000259" key="8">
    <source>
        <dbReference type="PROSITE" id="PS51981"/>
    </source>
</evidence>
<organism evidence="9 10">
    <name type="scientific">Dreissena polymorpha</name>
    <name type="common">Zebra mussel</name>
    <name type="synonym">Mytilus polymorpha</name>
    <dbReference type="NCBI Taxonomy" id="45954"/>
    <lineage>
        <taxon>Eukaryota</taxon>
        <taxon>Metazoa</taxon>
        <taxon>Spiralia</taxon>
        <taxon>Lophotrochozoa</taxon>
        <taxon>Mollusca</taxon>
        <taxon>Bivalvia</taxon>
        <taxon>Autobranchia</taxon>
        <taxon>Heteroconchia</taxon>
        <taxon>Euheterodonta</taxon>
        <taxon>Imparidentia</taxon>
        <taxon>Neoheterodontei</taxon>
        <taxon>Myida</taxon>
        <taxon>Dreissenoidea</taxon>
        <taxon>Dreissenidae</taxon>
        <taxon>Dreissena</taxon>
    </lineage>
</organism>
<comment type="caution">
    <text evidence="9">The sequence shown here is derived from an EMBL/GenBank/DDBJ whole genome shotgun (WGS) entry which is preliminary data.</text>
</comment>